<dbReference type="HAMAP" id="MF_00692">
    <property type="entry name" value="SelO"/>
    <property type="match status" value="1"/>
</dbReference>
<dbReference type="EMBL" id="CASHTH010002151">
    <property type="protein sequence ID" value="CAI8025430.1"/>
    <property type="molecule type" value="Genomic_DNA"/>
</dbReference>
<keyword evidence="7" id="KW-0067">ATP-binding</keyword>
<keyword evidence="4 10" id="KW-0548">Nucleotidyltransferase</keyword>
<evidence type="ECO:0000256" key="3">
    <source>
        <dbReference type="ARBA" id="ARBA00022679"/>
    </source>
</evidence>
<evidence type="ECO:0000256" key="5">
    <source>
        <dbReference type="ARBA" id="ARBA00022723"/>
    </source>
</evidence>
<evidence type="ECO:0000313" key="10">
    <source>
        <dbReference type="EMBL" id="CAI8025430.1"/>
    </source>
</evidence>
<evidence type="ECO:0000256" key="4">
    <source>
        <dbReference type="ARBA" id="ARBA00022695"/>
    </source>
</evidence>
<dbReference type="GO" id="GO:0005524">
    <property type="term" value="F:ATP binding"/>
    <property type="evidence" value="ECO:0007669"/>
    <property type="project" value="UniProtKB-KW"/>
</dbReference>
<dbReference type="NCBIfam" id="NF000658">
    <property type="entry name" value="PRK00029.1"/>
    <property type="match status" value="1"/>
</dbReference>
<dbReference type="GO" id="GO:0046872">
    <property type="term" value="F:metal ion binding"/>
    <property type="evidence" value="ECO:0007669"/>
    <property type="project" value="UniProtKB-KW"/>
</dbReference>
<evidence type="ECO:0000256" key="9">
    <source>
        <dbReference type="ARBA" id="ARBA00031547"/>
    </source>
</evidence>
<name>A0AA35S8I9_GEOBA</name>
<keyword evidence="6" id="KW-0547">Nucleotide-binding</keyword>
<evidence type="ECO:0000256" key="6">
    <source>
        <dbReference type="ARBA" id="ARBA00022741"/>
    </source>
</evidence>
<keyword evidence="3" id="KW-0808">Transferase</keyword>
<dbReference type="PANTHER" id="PTHR12153">
    <property type="entry name" value="SELENOPROTEIN O"/>
    <property type="match status" value="1"/>
</dbReference>
<gene>
    <name evidence="10" type="ORF">GBAR_LOCUS14698</name>
</gene>
<keyword evidence="11" id="KW-1185">Reference proteome</keyword>
<dbReference type="InterPro" id="IPR003846">
    <property type="entry name" value="SelO"/>
</dbReference>
<accession>A0AA35S8I9</accession>
<comment type="caution">
    <text evidence="10">The sequence shown here is derived from an EMBL/GenBank/DDBJ whole genome shotgun (WGS) entry which is preliminary data.</text>
</comment>
<keyword evidence="8" id="KW-0460">Magnesium</keyword>
<evidence type="ECO:0000256" key="8">
    <source>
        <dbReference type="ARBA" id="ARBA00022842"/>
    </source>
</evidence>
<reference evidence="10" key="1">
    <citation type="submission" date="2023-03" db="EMBL/GenBank/DDBJ databases">
        <authorList>
            <person name="Steffen K."/>
            <person name="Cardenas P."/>
        </authorList>
    </citation>
    <scope>NUCLEOTIDE SEQUENCE</scope>
</reference>
<organism evidence="10 11">
    <name type="scientific">Geodia barretti</name>
    <name type="common">Barrett's horny sponge</name>
    <dbReference type="NCBI Taxonomy" id="519541"/>
    <lineage>
        <taxon>Eukaryota</taxon>
        <taxon>Metazoa</taxon>
        <taxon>Porifera</taxon>
        <taxon>Demospongiae</taxon>
        <taxon>Heteroscleromorpha</taxon>
        <taxon>Tetractinellida</taxon>
        <taxon>Astrophorina</taxon>
        <taxon>Geodiidae</taxon>
        <taxon>Geodia</taxon>
    </lineage>
</organism>
<comment type="similarity">
    <text evidence="2">Belongs to the SELO family.</text>
</comment>
<evidence type="ECO:0000313" key="11">
    <source>
        <dbReference type="Proteomes" id="UP001174909"/>
    </source>
</evidence>
<dbReference type="Proteomes" id="UP001174909">
    <property type="component" value="Unassembled WGS sequence"/>
</dbReference>
<protein>
    <recommendedName>
        <fullName evidence="9">Selenoprotein O</fullName>
    </recommendedName>
</protein>
<dbReference type="PANTHER" id="PTHR12153:SF18">
    <property type="entry name" value="SELENOPROTEIN O"/>
    <property type="match status" value="1"/>
</dbReference>
<evidence type="ECO:0000256" key="7">
    <source>
        <dbReference type="ARBA" id="ARBA00022840"/>
    </source>
</evidence>
<comment type="cofactor">
    <cofactor evidence="1">
        <name>Mg(2+)</name>
        <dbReference type="ChEBI" id="CHEBI:18420"/>
    </cofactor>
</comment>
<evidence type="ECO:0000256" key="2">
    <source>
        <dbReference type="ARBA" id="ARBA00009747"/>
    </source>
</evidence>
<dbReference type="GO" id="GO:0016779">
    <property type="term" value="F:nucleotidyltransferase activity"/>
    <property type="evidence" value="ECO:0007669"/>
    <property type="project" value="UniProtKB-KW"/>
</dbReference>
<proteinExistence type="inferred from homology"/>
<dbReference type="Pfam" id="PF02696">
    <property type="entry name" value="SelO"/>
    <property type="match status" value="1"/>
</dbReference>
<keyword evidence="5" id="KW-0479">Metal-binding</keyword>
<evidence type="ECO:0000256" key="1">
    <source>
        <dbReference type="ARBA" id="ARBA00001946"/>
    </source>
</evidence>
<sequence length="584" mass="66140">MLLLACCLTHCQLTTTSIRSNSKFKENIHHVYCAKPTVAPGTVPFRDWSFSNKSPLLELPIDPEEKNYVRRIHNVSFSRVMPTPFHSLPVLVALSRDVLQDLLDLDPCDCAQSRAFLALASGGQPQPPNSLNLAHRYGGHQFGHWAGQLGDGRAVLVGSYLNRMGGYWEAQLKGSGKTPYSRDGDGRAVLRSSIREFLASEAMHALGVPTSRAASLVTSDDAAWRDQFYDGHPRQEHTAVVLRLAPSWFRIGTLEILHRNKEFELLRQTLDLVTQHYYPDLVQLHMNTPSSRYAAFFARVVNETAEMIARWQSVGFTHGVCNTDNFSLLSLTIDYGPFGFMETYDPDFVPNTSDDEGMYRFQYQPSVGHHNLVKLWETLKPLVTERRDRDTMHEGLMLYAAAFNNAFLGLMSEKLGLEGVGDEEETEMLVAGLLQIMEDVEADFTMTFRELSETTVSDLVTDTLPGHTWVLPRLLAHSAWRGWLRLYHSLALRCATDSSMERVASYSEGMRMERMQGVNPRYVLRNWMAEEAIRRAEDEGDFSVVHRLQRVLQNPYLVQHEAEVAGYAHQPPQWAQKLRVSCSS</sequence>
<dbReference type="AlphaFoldDB" id="A0AA35S8I9"/>